<evidence type="ECO:0000256" key="1">
    <source>
        <dbReference type="ARBA" id="ARBA00006739"/>
    </source>
</evidence>
<comment type="caution">
    <text evidence="5">The sequence shown here is derived from an EMBL/GenBank/DDBJ whole genome shotgun (WGS) entry which is preliminary data.</text>
</comment>
<feature type="transmembrane region" description="Helical" evidence="4">
    <location>
        <begin position="362"/>
        <end position="381"/>
    </location>
</feature>
<reference evidence="5" key="1">
    <citation type="submission" date="2021-12" db="EMBL/GenBank/DDBJ databases">
        <authorList>
            <person name="Rodrigo-Torres L."/>
            <person name="Arahal R. D."/>
            <person name="Lucena T."/>
        </authorList>
    </citation>
    <scope>NUCLEOTIDE SEQUENCE</scope>
    <source>
        <strain evidence="5">CECT 8226</strain>
    </source>
</reference>
<comment type="similarity">
    <text evidence="1">Belongs to the glycosyltransferase 2 family.</text>
</comment>
<name>A0ABN8DP45_9VIBR</name>
<gene>
    <name evidence="5" type="ORF">VHP8226_03698</name>
</gene>
<keyword evidence="2" id="KW-0328">Glycosyltransferase</keyword>
<evidence type="ECO:0008006" key="7">
    <source>
        <dbReference type="Google" id="ProtNLM"/>
    </source>
</evidence>
<evidence type="ECO:0000313" key="6">
    <source>
        <dbReference type="Proteomes" id="UP000838160"/>
    </source>
</evidence>
<evidence type="ECO:0000256" key="3">
    <source>
        <dbReference type="ARBA" id="ARBA00022679"/>
    </source>
</evidence>
<evidence type="ECO:0000256" key="2">
    <source>
        <dbReference type="ARBA" id="ARBA00022676"/>
    </source>
</evidence>
<dbReference type="Proteomes" id="UP000838160">
    <property type="component" value="Unassembled WGS sequence"/>
</dbReference>
<dbReference type="SUPFAM" id="SSF53448">
    <property type="entry name" value="Nucleotide-diphospho-sugar transferases"/>
    <property type="match status" value="1"/>
</dbReference>
<organism evidence="5 6">
    <name type="scientific">Vibrio hippocampi</name>
    <dbReference type="NCBI Taxonomy" id="654686"/>
    <lineage>
        <taxon>Bacteria</taxon>
        <taxon>Pseudomonadati</taxon>
        <taxon>Pseudomonadota</taxon>
        <taxon>Gammaproteobacteria</taxon>
        <taxon>Vibrionales</taxon>
        <taxon>Vibrionaceae</taxon>
        <taxon>Vibrio</taxon>
    </lineage>
</organism>
<evidence type="ECO:0000313" key="5">
    <source>
        <dbReference type="EMBL" id="CAH0529972.1"/>
    </source>
</evidence>
<keyword evidence="6" id="KW-1185">Reference proteome</keyword>
<dbReference type="RefSeq" id="WP_237486496.1">
    <property type="nucleotide sequence ID" value="NZ_CAKLCM010000003.1"/>
</dbReference>
<feature type="transmembrane region" description="Helical" evidence="4">
    <location>
        <begin position="331"/>
        <end position="350"/>
    </location>
</feature>
<keyword evidence="4" id="KW-0472">Membrane</keyword>
<dbReference type="PANTHER" id="PTHR43630">
    <property type="entry name" value="POLY-BETA-1,6-N-ACETYL-D-GLUCOSAMINE SYNTHASE"/>
    <property type="match status" value="1"/>
</dbReference>
<dbReference type="Gene3D" id="3.90.550.10">
    <property type="entry name" value="Spore Coat Polysaccharide Biosynthesis Protein SpsA, Chain A"/>
    <property type="match status" value="1"/>
</dbReference>
<keyword evidence="4" id="KW-0812">Transmembrane</keyword>
<protein>
    <recommendedName>
        <fullName evidence="7">Glycosyltransferase family 2 protein</fullName>
    </recommendedName>
</protein>
<dbReference type="Pfam" id="PF13641">
    <property type="entry name" value="Glyco_tranf_2_3"/>
    <property type="match status" value="1"/>
</dbReference>
<sequence>MEWFWFGLFTLSAVLILYHHIGYPLLLAWYIKKHPLKPQSVQQRNFQVKVSDNHLPTITIVMPAYNEAQWIAEKIRNLAALDYPKNRLKVMIVCDGCTDETVILAQSTIQEAICADTYFEVLELKQNIGKVALLNQIIPQLDSDVTVLTDTSAIISIDALLLIAEQMNNPSVGAVNSHYQLYQASSQGEASYWQYQSKIKQQEAALGAVIGAHGALYAIRTHLFSALDPDTINDDFVIPMQVIRKGYQVVHATQLNAIELEGSDDQQDFSRRLRISAGNMQQTLWLKDLLSPKYGMTAFSFVSSKGLRLITPYLMLICLLSNAMLLAHPLLVISFALQIIAYTLGIIAHYQPALARLKPFALLRYLLLGHWANFIGGLEYLTKRTHRTCTNKPVNKGSQ</sequence>
<keyword evidence="4" id="KW-1133">Transmembrane helix</keyword>
<dbReference type="EMBL" id="CAKLCM010000003">
    <property type="protein sequence ID" value="CAH0529972.1"/>
    <property type="molecule type" value="Genomic_DNA"/>
</dbReference>
<keyword evidence="3" id="KW-0808">Transferase</keyword>
<dbReference type="InterPro" id="IPR029044">
    <property type="entry name" value="Nucleotide-diphossugar_trans"/>
</dbReference>
<proteinExistence type="inferred from homology"/>
<feature type="transmembrane region" description="Helical" evidence="4">
    <location>
        <begin position="6"/>
        <end position="31"/>
    </location>
</feature>
<evidence type="ECO:0000256" key="4">
    <source>
        <dbReference type="SAM" id="Phobius"/>
    </source>
</evidence>
<dbReference type="CDD" id="cd06439">
    <property type="entry name" value="CESA_like_1"/>
    <property type="match status" value="1"/>
</dbReference>
<accession>A0ABN8DP45</accession>
<dbReference type="PANTHER" id="PTHR43630:SF1">
    <property type="entry name" value="POLY-BETA-1,6-N-ACETYL-D-GLUCOSAMINE SYNTHASE"/>
    <property type="match status" value="1"/>
</dbReference>